<feature type="region of interest" description="Disordered" evidence="1">
    <location>
        <begin position="1"/>
        <end position="71"/>
    </location>
</feature>
<feature type="transmembrane region" description="Helical" evidence="2">
    <location>
        <begin position="135"/>
        <end position="155"/>
    </location>
</feature>
<dbReference type="RefSeq" id="WP_094405135.1">
    <property type="nucleotide sequence ID" value="NZ_NMVO01000012.1"/>
</dbReference>
<evidence type="ECO:0000313" key="3">
    <source>
        <dbReference type="EMBL" id="OYO14251.1"/>
    </source>
</evidence>
<evidence type="ECO:0000256" key="1">
    <source>
        <dbReference type="SAM" id="MobiDB-lite"/>
    </source>
</evidence>
<comment type="caution">
    <text evidence="3">The sequence shown here is derived from an EMBL/GenBank/DDBJ whole genome shotgun (WGS) entry which is preliminary data.</text>
</comment>
<feature type="region of interest" description="Disordered" evidence="1">
    <location>
        <begin position="158"/>
        <end position="179"/>
    </location>
</feature>
<keyword evidence="4" id="KW-1185">Reference proteome</keyword>
<gene>
    <name evidence="3" type="ORF">CGZ94_06365</name>
</gene>
<name>A0A255GF93_9ACTN</name>
<dbReference type="SUPFAM" id="SSF50998">
    <property type="entry name" value="Quinoprotein alcohol dehydrogenase-like"/>
    <property type="match status" value="1"/>
</dbReference>
<reference evidence="3 4" key="1">
    <citation type="submission" date="2017-07" db="EMBL/GenBank/DDBJ databases">
        <title>Draft whole genome sequences of clinical Proprionibacteriaceae strains.</title>
        <authorList>
            <person name="Bernier A.-M."/>
            <person name="Bernard K."/>
            <person name="Domingo M.-C."/>
        </authorList>
    </citation>
    <scope>NUCLEOTIDE SEQUENCE [LARGE SCALE GENOMIC DNA]</scope>
    <source>
        <strain evidence="3 4">NML 030167</strain>
    </source>
</reference>
<proteinExistence type="predicted"/>
<sequence>MATDDDAGEDTPTPQWQTYPRSGAEGSEAGPQDPDPPEVLLQKAEQRAREAEARAKEAEEKVRRAEAEADREARLARYQGAQEERERDARLRANRKTWERERRAKQRRNRFNRVKQADAEQFRGMARGFRRARIIAGWLVLAAIAVVAGLALIGVDGSSSSRGGRFERPPTPTPQATEQALRPGRSMTVVTGGSRTVYTADGTGRLLAGPASRSNAWQIGVADLRSEELRWNAAVVPGVGVSGYNGGATSLNERYLIEPGRLVQGPETGGWSLLELDTGTVTRTAPVTPSGTERGSDDDTYAALSGEQLIVATRKGYGRPGGCQLYEVAAYPDPASTQTRWTTEIAVQNSLNIATRTESGLLWITSDTPTSSGFGPGPMPDLFDVAIDPATGRPPAWYQPPQDCDGDVVGYLPVDGGHVLRVSEPEGTDSEERWRDRRYQLLDATGRELWTSKKPLTVFDGQIFQLSAPNSYTDYVAADARLLDLRTGKPIWQEAVPGYPIGIAGDQLLLKGYPGITVAARADGAVRSTQAVGRDGSAETLGDTYYIAASRSGETAVSAYAVADGRPLWTQVYPLDEAQLITSGDQLALVSRDSGTILPLKPLP</sequence>
<organism evidence="3 4">
    <name type="scientific">Enemella evansiae</name>
    <dbReference type="NCBI Taxonomy" id="2016499"/>
    <lineage>
        <taxon>Bacteria</taxon>
        <taxon>Bacillati</taxon>
        <taxon>Actinomycetota</taxon>
        <taxon>Actinomycetes</taxon>
        <taxon>Propionibacteriales</taxon>
        <taxon>Propionibacteriaceae</taxon>
        <taxon>Enemella</taxon>
    </lineage>
</organism>
<keyword evidence="2" id="KW-0812">Transmembrane</keyword>
<protein>
    <recommendedName>
        <fullName evidence="5">Pyrrolo-quinoline quinone</fullName>
    </recommendedName>
</protein>
<feature type="compositionally biased region" description="Basic and acidic residues" evidence="1">
    <location>
        <begin position="44"/>
        <end position="71"/>
    </location>
</feature>
<keyword evidence="2" id="KW-0472">Membrane</keyword>
<accession>A0A255GF93</accession>
<evidence type="ECO:0008006" key="5">
    <source>
        <dbReference type="Google" id="ProtNLM"/>
    </source>
</evidence>
<evidence type="ECO:0000256" key="2">
    <source>
        <dbReference type="SAM" id="Phobius"/>
    </source>
</evidence>
<dbReference type="AlphaFoldDB" id="A0A255GF93"/>
<dbReference type="Proteomes" id="UP000215896">
    <property type="component" value="Unassembled WGS sequence"/>
</dbReference>
<keyword evidence="2" id="KW-1133">Transmembrane helix</keyword>
<dbReference type="EMBL" id="NMVO01000012">
    <property type="protein sequence ID" value="OYO14251.1"/>
    <property type="molecule type" value="Genomic_DNA"/>
</dbReference>
<evidence type="ECO:0000313" key="4">
    <source>
        <dbReference type="Proteomes" id="UP000215896"/>
    </source>
</evidence>
<dbReference type="OrthoDB" id="4541885at2"/>
<dbReference type="InterPro" id="IPR011047">
    <property type="entry name" value="Quinoprotein_ADH-like_sf"/>
</dbReference>